<feature type="non-terminal residue" evidence="1">
    <location>
        <position position="1"/>
    </location>
</feature>
<dbReference type="EMBL" id="JAIQCJ010002160">
    <property type="protein sequence ID" value="KAJ8780395.1"/>
    <property type="molecule type" value="Genomic_DNA"/>
</dbReference>
<evidence type="ECO:0000313" key="1">
    <source>
        <dbReference type="EMBL" id="KAJ8780395.1"/>
    </source>
</evidence>
<gene>
    <name evidence="1" type="ORF">J1605_011659</name>
</gene>
<proteinExistence type="predicted"/>
<protein>
    <submittedName>
        <fullName evidence="1">Uncharacterized protein</fullName>
    </submittedName>
</protein>
<name>A0AB34GNT7_ESCRO</name>
<evidence type="ECO:0000313" key="2">
    <source>
        <dbReference type="Proteomes" id="UP001159641"/>
    </source>
</evidence>
<organism evidence="1 2">
    <name type="scientific">Eschrichtius robustus</name>
    <name type="common">California gray whale</name>
    <name type="synonym">Eschrichtius gibbosus</name>
    <dbReference type="NCBI Taxonomy" id="9764"/>
    <lineage>
        <taxon>Eukaryota</taxon>
        <taxon>Metazoa</taxon>
        <taxon>Chordata</taxon>
        <taxon>Craniata</taxon>
        <taxon>Vertebrata</taxon>
        <taxon>Euteleostomi</taxon>
        <taxon>Mammalia</taxon>
        <taxon>Eutheria</taxon>
        <taxon>Laurasiatheria</taxon>
        <taxon>Artiodactyla</taxon>
        <taxon>Whippomorpha</taxon>
        <taxon>Cetacea</taxon>
        <taxon>Mysticeti</taxon>
        <taxon>Eschrichtiidae</taxon>
        <taxon>Eschrichtius</taxon>
    </lineage>
</organism>
<dbReference type="AlphaFoldDB" id="A0AB34GNT7"/>
<sequence length="57" mass="6586">TIYSSKDEEVKSVARWNPEDHSLRKQSKCKAVDYGAILYDDKGECLESLFLKCLEVF</sequence>
<reference evidence="1 2" key="1">
    <citation type="submission" date="2022-11" db="EMBL/GenBank/DDBJ databases">
        <title>Whole genome sequence of Eschrichtius robustus ER-17-0199.</title>
        <authorList>
            <person name="Bruniche-Olsen A."/>
            <person name="Black A.N."/>
            <person name="Fields C.J."/>
            <person name="Walden K."/>
            <person name="Dewoody J.A."/>
        </authorList>
    </citation>
    <scope>NUCLEOTIDE SEQUENCE [LARGE SCALE GENOMIC DNA]</scope>
    <source>
        <strain evidence="1">ER-17-0199</strain>
        <tissue evidence="1">Blubber</tissue>
    </source>
</reference>
<accession>A0AB34GNT7</accession>
<comment type="caution">
    <text evidence="1">The sequence shown here is derived from an EMBL/GenBank/DDBJ whole genome shotgun (WGS) entry which is preliminary data.</text>
</comment>
<dbReference type="Proteomes" id="UP001159641">
    <property type="component" value="Unassembled WGS sequence"/>
</dbReference>
<keyword evidence="2" id="KW-1185">Reference proteome</keyword>